<dbReference type="Proteomes" id="UP000540929">
    <property type="component" value="Unassembled WGS sequence"/>
</dbReference>
<dbReference type="AlphaFoldDB" id="A0A7Y9WNG3"/>
<proteinExistence type="predicted"/>
<keyword evidence="2" id="KW-1185">Reference proteome</keyword>
<evidence type="ECO:0000313" key="1">
    <source>
        <dbReference type="EMBL" id="NYH24129.1"/>
    </source>
</evidence>
<protein>
    <submittedName>
        <fullName evidence="1">Uncharacterized protein</fullName>
    </submittedName>
</protein>
<name>A0A7Y9WNG3_9BURK</name>
<gene>
    <name evidence="1" type="ORF">GGD40_003608</name>
</gene>
<accession>A0A7Y9WNG3</accession>
<comment type="caution">
    <text evidence="1">The sequence shown here is derived from an EMBL/GenBank/DDBJ whole genome shotgun (WGS) entry which is preliminary data.</text>
</comment>
<evidence type="ECO:0000313" key="2">
    <source>
        <dbReference type="Proteomes" id="UP000540929"/>
    </source>
</evidence>
<sequence>MSAGGAGGQSGYTGSGITLNTRLAVSFSSLNRIVSEPQKKARR</sequence>
<dbReference type="EMBL" id="JACCAS010000001">
    <property type="protein sequence ID" value="NYH24129.1"/>
    <property type="molecule type" value="Genomic_DNA"/>
</dbReference>
<organism evidence="1 2">
    <name type="scientific">Paraburkholderia bryophila</name>
    <dbReference type="NCBI Taxonomy" id="420952"/>
    <lineage>
        <taxon>Bacteria</taxon>
        <taxon>Pseudomonadati</taxon>
        <taxon>Pseudomonadota</taxon>
        <taxon>Betaproteobacteria</taxon>
        <taxon>Burkholderiales</taxon>
        <taxon>Burkholderiaceae</taxon>
        <taxon>Paraburkholderia</taxon>
    </lineage>
</organism>
<reference evidence="1 2" key="1">
    <citation type="submission" date="2020-07" db="EMBL/GenBank/DDBJ databases">
        <title>Exploring microbial biodiversity for novel pathways involved in the catabolism of aromatic compounds derived from lignin.</title>
        <authorList>
            <person name="Elkins J."/>
        </authorList>
    </citation>
    <scope>NUCLEOTIDE SEQUENCE [LARGE SCALE GENOMIC DNA]</scope>
    <source>
        <strain evidence="1 2">H2C3C</strain>
    </source>
</reference>